<dbReference type="PIRSF" id="PIRSF007023">
    <property type="entry name" value="UDP-Galf_transf"/>
    <property type="match status" value="1"/>
</dbReference>
<dbReference type="RefSeq" id="WP_003716770.1">
    <property type="nucleotide sequence ID" value="NZ_AZGL01000019.1"/>
</dbReference>
<dbReference type="HOGENOM" id="CLU_057651_1_0_9"/>
<dbReference type="AlphaFoldDB" id="C2EVL7"/>
<dbReference type="Proteomes" id="UP000004483">
    <property type="component" value="Unassembled WGS sequence"/>
</dbReference>
<proteinExistence type="predicted"/>
<evidence type="ECO:0008006" key="6">
    <source>
        <dbReference type="Google" id="ProtNLM"/>
    </source>
</evidence>
<feature type="domain" description="Glucosyltransferase 3-like N-terminal" evidence="2">
    <location>
        <begin position="6"/>
        <end position="151"/>
    </location>
</feature>
<name>C2EVL7_9LACO</name>
<evidence type="ECO:0000259" key="2">
    <source>
        <dbReference type="Pfam" id="PF26334"/>
    </source>
</evidence>
<dbReference type="SUPFAM" id="SSF53756">
    <property type="entry name" value="UDP-Glycosyltransferase/glycogen phosphorylase"/>
    <property type="match status" value="1"/>
</dbReference>
<sequence>MRKINKYVLEWHDSEKNTGGVKAKQDAVTFLKKDGFISIEVPSSKLGKVWSSFWARYILRNLSGIIVIQYPSGKPFLRKLWLEAACKNKKLKVILLIHDLESIRFFNDSKYSDVRQSEFEFIAKADGLVALNERMKSLLVKGGIVKPITTLDAWDYDNKNPIIEKKDYQRRICYAGNLRKALFLSDLKCKTSIYVFGPNSETTFSKSIKYMGQFSPQKLPSHLNGDYGLVWDGVSSETCKGMYGQYLRYNTPHKFSLYISSGLPVIVWDKAAIAEFVKKYNVGLTISNLNDIDNLLHSVPSSQYKELQKNVIKVAEKMRNGQFLTTAINDLIKKID</sequence>
<dbReference type="OrthoDB" id="9790931at2"/>
<gene>
    <name evidence="4" type="ORF">HMPREF0549_1503</name>
</gene>
<comment type="caution">
    <text evidence="4">The sequence shown here is derived from an EMBL/GenBank/DDBJ whole genome shotgun (WGS) entry which is preliminary data.</text>
</comment>
<evidence type="ECO:0000256" key="1">
    <source>
        <dbReference type="ARBA" id="ARBA00022679"/>
    </source>
</evidence>
<dbReference type="PATRIC" id="fig|1423814.6.peg.489"/>
<evidence type="ECO:0000313" key="5">
    <source>
        <dbReference type="Proteomes" id="UP000004483"/>
    </source>
</evidence>
<dbReference type="STRING" id="1423814.HMPREF0549_1503"/>
<dbReference type="InterPro" id="IPR058592">
    <property type="entry name" value="Gtf3_C"/>
</dbReference>
<dbReference type="Pfam" id="PF26334">
    <property type="entry name" value="Gtf3_N"/>
    <property type="match status" value="1"/>
</dbReference>
<dbReference type="Pfam" id="PF26337">
    <property type="entry name" value="Gtf3_C"/>
    <property type="match status" value="1"/>
</dbReference>
<organism evidence="4 5">
    <name type="scientific">Limosilactobacillus vaginalis DSM 5837 = ATCC 49540</name>
    <dbReference type="NCBI Taxonomy" id="1423814"/>
    <lineage>
        <taxon>Bacteria</taxon>
        <taxon>Bacillati</taxon>
        <taxon>Bacillota</taxon>
        <taxon>Bacilli</taxon>
        <taxon>Lactobacillales</taxon>
        <taxon>Lactobacillaceae</taxon>
        <taxon>Limosilactobacillus</taxon>
    </lineage>
</organism>
<dbReference type="InterPro" id="IPR058591">
    <property type="entry name" value="Gtf3_N"/>
</dbReference>
<feature type="domain" description="Glucosyltransferase 3-like C-terminal" evidence="3">
    <location>
        <begin position="172"/>
        <end position="330"/>
    </location>
</feature>
<dbReference type="Gene3D" id="3.40.50.2000">
    <property type="entry name" value="Glycogen Phosphorylase B"/>
    <property type="match status" value="2"/>
</dbReference>
<keyword evidence="1" id="KW-0808">Transferase</keyword>
<reference evidence="4 5" key="1">
    <citation type="submission" date="2009-01" db="EMBL/GenBank/DDBJ databases">
        <authorList>
            <person name="Qin X."/>
            <person name="Bachman B."/>
            <person name="Battles P."/>
            <person name="Bell A."/>
            <person name="Bess C."/>
            <person name="Bickham C."/>
            <person name="Chaboub L."/>
            <person name="Chen D."/>
            <person name="Coyle M."/>
            <person name="Deiros D.R."/>
            <person name="Dinh H."/>
            <person name="Forbes L."/>
            <person name="Fowler G."/>
            <person name="Francisco L."/>
            <person name="Fu Q."/>
            <person name="Gubbala S."/>
            <person name="Hale W."/>
            <person name="Han Y."/>
            <person name="Hemphill L."/>
            <person name="Highlander S.K."/>
            <person name="Hirani K."/>
            <person name="Hogues M."/>
            <person name="Jackson L."/>
            <person name="Jakkamsetti A."/>
            <person name="Javaid M."/>
            <person name="Jiang H."/>
            <person name="Korchina V."/>
            <person name="Kovar C."/>
            <person name="Lara F."/>
            <person name="Lee S."/>
            <person name="Mata R."/>
            <person name="Mathew T."/>
            <person name="Moen C."/>
            <person name="Morales K."/>
            <person name="Munidasa M."/>
            <person name="Nazareth L."/>
            <person name="Ngo R."/>
            <person name="Nguyen L."/>
            <person name="Okwuonu G."/>
            <person name="Ongeri F."/>
            <person name="Patil S."/>
            <person name="Petrosino J."/>
            <person name="Pham C."/>
            <person name="Pham P."/>
            <person name="Pu L.-L."/>
            <person name="Puazo M."/>
            <person name="Raj R."/>
            <person name="Reid J."/>
            <person name="Rouhana J."/>
            <person name="Saada N."/>
            <person name="Shang Y."/>
            <person name="Simmons D."/>
            <person name="Thornton R."/>
            <person name="Warren J."/>
            <person name="Weissenberger G."/>
            <person name="Zhang J."/>
            <person name="Zhang L."/>
            <person name="Zhou C."/>
            <person name="Zhu D."/>
            <person name="Muzny D."/>
            <person name="Worley K."/>
            <person name="Gibbs R."/>
        </authorList>
    </citation>
    <scope>NUCLEOTIDE SEQUENCE [LARGE SCALE GENOMIC DNA]</scope>
    <source>
        <strain evidence="4 5">ATCC 49540</strain>
    </source>
</reference>
<evidence type="ECO:0000259" key="3">
    <source>
        <dbReference type="Pfam" id="PF26337"/>
    </source>
</evidence>
<dbReference type="EMBL" id="ACGV01000156">
    <property type="protein sequence ID" value="EEJ40050.1"/>
    <property type="molecule type" value="Genomic_DNA"/>
</dbReference>
<evidence type="ECO:0000313" key="4">
    <source>
        <dbReference type="EMBL" id="EEJ40050.1"/>
    </source>
</evidence>
<accession>C2EVL7</accession>
<dbReference type="eggNOG" id="COG0438">
    <property type="taxonomic scope" value="Bacteria"/>
</dbReference>
<protein>
    <recommendedName>
        <fullName evidence="6">Galactofuranosyltransferase</fullName>
    </recommendedName>
</protein>